<dbReference type="PANTHER" id="PTHR11607:SF3">
    <property type="entry name" value="LYSOSOMAL ALPHA-MANNOSIDASE"/>
    <property type="match status" value="1"/>
</dbReference>
<dbReference type="SUPFAM" id="SSF74650">
    <property type="entry name" value="Galactose mutarotase-like"/>
    <property type="match status" value="2"/>
</dbReference>
<dbReference type="Gene3D" id="2.60.40.1360">
    <property type="match status" value="1"/>
</dbReference>
<dbReference type="FunFam" id="2.70.98.30:FF:000003">
    <property type="entry name" value="Alpha-mannosidase"/>
    <property type="match status" value="1"/>
</dbReference>
<dbReference type="InterPro" id="IPR011013">
    <property type="entry name" value="Gal_mutarotase_sf_dom"/>
</dbReference>
<dbReference type="CDD" id="cd10810">
    <property type="entry name" value="GH38N_AMII_LAM_like"/>
    <property type="match status" value="1"/>
</dbReference>
<dbReference type="InterPro" id="IPR028995">
    <property type="entry name" value="Glyco_hydro_57/38_cen_sf"/>
</dbReference>
<evidence type="ECO:0000256" key="11">
    <source>
        <dbReference type="SAM" id="MobiDB-lite"/>
    </source>
</evidence>
<evidence type="ECO:0000256" key="10">
    <source>
        <dbReference type="ARBA" id="ARBA00023295"/>
    </source>
</evidence>
<dbReference type="Gene3D" id="2.60.40.1180">
    <property type="entry name" value="Golgi alpha-mannosidase II"/>
    <property type="match status" value="1"/>
</dbReference>
<dbReference type="FunFam" id="1.20.1270.50:FF:000003">
    <property type="entry name" value="Alpha-mannosidase"/>
    <property type="match status" value="1"/>
</dbReference>
<dbReference type="FunFam" id="3.20.110.10:FF:000001">
    <property type="entry name" value="Alpha-mannosidase"/>
    <property type="match status" value="1"/>
</dbReference>
<evidence type="ECO:0000256" key="5">
    <source>
        <dbReference type="ARBA" id="ARBA00022723"/>
    </source>
</evidence>
<proteinExistence type="inferred from homology"/>
<dbReference type="SUPFAM" id="SSF88688">
    <property type="entry name" value="Families 57/38 glycoside transferase middle domain"/>
    <property type="match status" value="1"/>
</dbReference>
<evidence type="ECO:0000313" key="13">
    <source>
        <dbReference type="EMBL" id="SOQ42778.1"/>
    </source>
</evidence>
<dbReference type="InterPro" id="IPR015341">
    <property type="entry name" value="Glyco_hydro_38_cen"/>
</dbReference>
<dbReference type="PANTHER" id="PTHR11607">
    <property type="entry name" value="ALPHA-MANNOSIDASE"/>
    <property type="match status" value="1"/>
</dbReference>
<dbReference type="Pfam" id="PF01074">
    <property type="entry name" value="Glyco_hydro_38N"/>
    <property type="match status" value="1"/>
</dbReference>
<keyword evidence="10" id="KW-0326">Glycosidase</keyword>
<keyword evidence="5" id="KW-0479">Metal-binding</keyword>
<dbReference type="GO" id="GO:0005764">
    <property type="term" value="C:lysosome"/>
    <property type="evidence" value="ECO:0007669"/>
    <property type="project" value="TreeGrafter"/>
</dbReference>
<accession>A0A2H1VPQ4</accession>
<evidence type="ECO:0000256" key="9">
    <source>
        <dbReference type="ARBA" id="ARBA00023180"/>
    </source>
</evidence>
<evidence type="ECO:0000256" key="4">
    <source>
        <dbReference type="ARBA" id="ARBA00012752"/>
    </source>
</evidence>
<dbReference type="InterPro" id="IPR050843">
    <property type="entry name" value="Glycosyl_Hydrlase_38"/>
</dbReference>
<feature type="region of interest" description="Disordered" evidence="11">
    <location>
        <begin position="848"/>
        <end position="884"/>
    </location>
</feature>
<gene>
    <name evidence="13" type="ORF">SFRICE_009454</name>
</gene>
<dbReference type="Gene3D" id="1.20.1270.50">
    <property type="entry name" value="Glycoside hydrolase family 38, central domain"/>
    <property type="match status" value="2"/>
</dbReference>
<dbReference type="InterPro" id="IPR000602">
    <property type="entry name" value="Glyco_hydro_38_N"/>
</dbReference>
<reference evidence="13" key="1">
    <citation type="submission" date="2016-07" db="EMBL/GenBank/DDBJ databases">
        <authorList>
            <person name="Bretaudeau A."/>
        </authorList>
    </citation>
    <scope>NUCLEOTIDE SEQUENCE</scope>
    <source>
        <strain evidence="13">Rice</strain>
        <tissue evidence="13">Whole body</tissue>
    </source>
</reference>
<name>A0A2H1VPQ4_SPOFR</name>
<evidence type="ECO:0000256" key="6">
    <source>
        <dbReference type="ARBA" id="ARBA00022801"/>
    </source>
</evidence>
<feature type="compositionally biased region" description="Basic and acidic residues" evidence="11">
    <location>
        <begin position="852"/>
        <end position="869"/>
    </location>
</feature>
<evidence type="ECO:0000256" key="8">
    <source>
        <dbReference type="ARBA" id="ARBA00023157"/>
    </source>
</evidence>
<dbReference type="InterPro" id="IPR011330">
    <property type="entry name" value="Glyco_hydro/deAcase_b/a-brl"/>
</dbReference>
<dbReference type="GO" id="GO:0004559">
    <property type="term" value="F:alpha-mannosidase activity"/>
    <property type="evidence" value="ECO:0007669"/>
    <property type="project" value="UniProtKB-EC"/>
</dbReference>
<dbReference type="SMART" id="SM00872">
    <property type="entry name" value="Alpha-mann_mid"/>
    <property type="match status" value="1"/>
</dbReference>
<dbReference type="FunFam" id="2.60.40.1180:FF:000018">
    <property type="entry name" value="Alpha-mannosidase"/>
    <property type="match status" value="1"/>
</dbReference>
<evidence type="ECO:0000256" key="2">
    <source>
        <dbReference type="ARBA" id="ARBA00001947"/>
    </source>
</evidence>
<dbReference type="GO" id="GO:0046872">
    <property type="term" value="F:metal ion binding"/>
    <property type="evidence" value="ECO:0007669"/>
    <property type="project" value="UniProtKB-KW"/>
</dbReference>
<dbReference type="GO" id="GO:0006013">
    <property type="term" value="P:mannose metabolic process"/>
    <property type="evidence" value="ECO:0007669"/>
    <property type="project" value="InterPro"/>
</dbReference>
<organism evidence="13">
    <name type="scientific">Spodoptera frugiperda</name>
    <name type="common">Fall armyworm</name>
    <dbReference type="NCBI Taxonomy" id="7108"/>
    <lineage>
        <taxon>Eukaryota</taxon>
        <taxon>Metazoa</taxon>
        <taxon>Ecdysozoa</taxon>
        <taxon>Arthropoda</taxon>
        <taxon>Hexapoda</taxon>
        <taxon>Insecta</taxon>
        <taxon>Pterygota</taxon>
        <taxon>Neoptera</taxon>
        <taxon>Endopterygota</taxon>
        <taxon>Lepidoptera</taxon>
        <taxon>Glossata</taxon>
        <taxon>Ditrysia</taxon>
        <taxon>Noctuoidea</taxon>
        <taxon>Noctuidae</taxon>
        <taxon>Amphipyrinae</taxon>
        <taxon>Spodoptera</taxon>
    </lineage>
</organism>
<comment type="catalytic activity">
    <reaction evidence="1">
        <text>Hydrolysis of terminal, non-reducing alpha-D-mannose residues in alpha-D-mannosides.</text>
        <dbReference type="EC" id="3.2.1.24"/>
    </reaction>
</comment>
<keyword evidence="6" id="KW-0378">Hydrolase</keyword>
<comment type="cofactor">
    <cofactor evidence="2">
        <name>Zn(2+)</name>
        <dbReference type="ChEBI" id="CHEBI:29105"/>
    </cofactor>
</comment>
<evidence type="ECO:0000256" key="7">
    <source>
        <dbReference type="ARBA" id="ARBA00022833"/>
    </source>
</evidence>
<dbReference type="SUPFAM" id="SSF88713">
    <property type="entry name" value="Glycoside hydrolase/deacetylase"/>
    <property type="match status" value="1"/>
</dbReference>
<dbReference type="Gene3D" id="3.20.110.10">
    <property type="entry name" value="Glycoside hydrolase 38, N terminal domain"/>
    <property type="match status" value="1"/>
</dbReference>
<dbReference type="EC" id="3.2.1.24" evidence="4"/>
<protein>
    <recommendedName>
        <fullName evidence="4">alpha-mannosidase</fullName>
        <ecNumber evidence="4">3.2.1.24</ecNumber>
    </recommendedName>
</protein>
<dbReference type="EMBL" id="ODYU01003694">
    <property type="protein sequence ID" value="SOQ42778.1"/>
    <property type="molecule type" value="Genomic_DNA"/>
</dbReference>
<dbReference type="InterPro" id="IPR013780">
    <property type="entry name" value="Glyco_hydro_b"/>
</dbReference>
<evidence type="ECO:0000256" key="3">
    <source>
        <dbReference type="ARBA" id="ARBA00009792"/>
    </source>
</evidence>
<dbReference type="FunFam" id="1.20.1270.50:FF:000002">
    <property type="entry name" value="Alpha-mannosidase"/>
    <property type="match status" value="1"/>
</dbReference>
<dbReference type="Pfam" id="PF09261">
    <property type="entry name" value="Alpha-mann_mid"/>
    <property type="match status" value="1"/>
</dbReference>
<evidence type="ECO:0000256" key="1">
    <source>
        <dbReference type="ARBA" id="ARBA00000365"/>
    </source>
</evidence>
<dbReference type="InterPro" id="IPR037094">
    <property type="entry name" value="Glyco_hydro_38_cen_sf"/>
</dbReference>
<sequence>MGAKLESPALSKRVCLTKCIVLCLQTTMQYVLLLLCVGGAHLVPLEQLYLTNSEKCGYDSCQATSPGMLNVHIVPHTHDDVGWLKTVDQYYYGSRNNIQKAGVQYILDSVVKELWESPKRRFIYVETAFFWKWWVRQPPSVQQKVRVLIAQGRLQMVGGAWSMNDEAASHYQSTIDQFTWGLRKLNDTFGQCGWPHVGWQIDPFGHSREFANLLSMMGYDGLFLGRIDYQDKRARLLGKNMEMLWRGDDVLGKSSDIFTGVLYNTYSPPPGFCFDVLCSDEPIIDDATSPLYNVETKILNFLEICTNMSKAYKTNNILLTMGEDFHYQDAAMWFINLDKLIQYSNLKAARDGLNISVFYSTPNCYLKSVKEANPTLPTKKDDFFPYASDPTAYWTGYFTSRPTTKFFEREGNNYLQTMKQLQVLADLDKHNEFVLNELKSAMGVMQHHDAITGTEKQHVTHDYERLLNQAIDDAFIIAKQAFNKMILKDSMRKPMFDFQRCHLNESSCQVSENSDNFVVTVYNPLGWSVKEPIRIPVPAGTFEVFGPYGTIMKTQMVPLAAKVKNIPTRVSKATQEIVFLTELKPLSYRSFYIKKRLRPKRSAKQGSYDYYPNINQNIWSNDPSKTDYEKYLTTESIPDPPVYLEDIPNIYDKDVNFDVLKTNPNDKEHKMLDLEKILDNRKKIYKNTNDHETKDQSHDNDQKNIDFEKILVANRQKIGKNNNNDPVFDPFKTGLSDNDQKMLELEKILVENSKKIDNTNNKEPIYDILKDMPHDNKHVFDFEKITIDDKQKIDTKITNEPTYDILKDGLRDNNKKLLNFEKMTADDSKKIDKSNSFDILKDELQNNYQKVPDYDKNPFDDRKKTDKNNNEPNLDVLKGGPHDNDNQKILELEKILVHNSNKKVDSKGNNEPRPFNYPSMFSNEELRMLADEPHHAVKDEDEIIIGNQHFKLEVNRATGIIKKIIFPDNSRTNFSINMYYYIGTCGDNHDTAHRASGAYIFRPSSNVPIKLETLNTDIIKGDIVQEIRLDLSPAGYLDVKFYDNQNYLEVEWVVGPIPILDDTGKEYIIKYETHIANKGKFYTDSNGRQILERCRDHRPQWNVSLQEPIPGNYYPVANQIYIKNSRDFRMSVLTDRSQGGSSMIDGEIELMLHRRLLCDDAFGVGEALNETAKDKGLVARGKHRVYLGISKDNLKKQVVEMHQPPILLFADATNIKYDDWFAMHNEFSWLERDLPKGIHLLTLEPWDSQLLIRLENYYNDKNASAEVNLQDLFKNIRILQIEEMLLAGHRPLEGYKKWTWKKDGGKEKTDSVKGGKTNNLIVNIKGKEIKTYLADFEIREHSTQVKATSLGMLGRYEVTTVV</sequence>
<dbReference type="InterPro" id="IPR027291">
    <property type="entry name" value="Glyco_hydro_38_N_sf"/>
</dbReference>
<keyword evidence="8" id="KW-1015">Disulfide bond</keyword>
<comment type="similarity">
    <text evidence="3">Belongs to the glycosyl hydrolase 38 family.</text>
</comment>
<keyword evidence="9" id="KW-0325">Glycoprotein</keyword>
<evidence type="ECO:0000259" key="12">
    <source>
        <dbReference type="SMART" id="SM00872"/>
    </source>
</evidence>
<dbReference type="Gene3D" id="2.70.98.30">
    <property type="entry name" value="Golgi alpha-mannosidase II, domain 4"/>
    <property type="match status" value="1"/>
</dbReference>
<dbReference type="GO" id="GO:0030246">
    <property type="term" value="F:carbohydrate binding"/>
    <property type="evidence" value="ECO:0007669"/>
    <property type="project" value="InterPro"/>
</dbReference>
<feature type="domain" description="Glycoside hydrolase family 38 central" evidence="12">
    <location>
        <begin position="392"/>
        <end position="467"/>
    </location>
</feature>
<keyword evidence="7" id="KW-0862">Zinc</keyword>
<dbReference type="Pfam" id="PF07748">
    <property type="entry name" value="Glyco_hydro_38C"/>
    <property type="match status" value="1"/>
</dbReference>
<dbReference type="InterPro" id="IPR011682">
    <property type="entry name" value="Glyco_hydro_38_C"/>
</dbReference>